<dbReference type="GO" id="GO:0000155">
    <property type="term" value="F:phosphorelay sensor kinase activity"/>
    <property type="evidence" value="ECO:0007669"/>
    <property type="project" value="InterPro"/>
</dbReference>
<proteinExistence type="predicted"/>
<dbReference type="AlphaFoldDB" id="A0A842IC14"/>
<dbReference type="InterPro" id="IPR011104">
    <property type="entry name" value="Hpr_kin/Pase_C"/>
</dbReference>
<dbReference type="EMBL" id="JACLQD010000007">
    <property type="protein sequence ID" value="MBC2837562.1"/>
    <property type="molecule type" value="Genomic_DNA"/>
</dbReference>
<gene>
    <name evidence="2" type="ORF">H7F16_18735</name>
</gene>
<keyword evidence="2" id="KW-0418">Kinase</keyword>
<protein>
    <submittedName>
        <fullName evidence="2">Serine kinase</fullName>
    </submittedName>
</protein>
<name>A0A842IC14_9RHOB</name>
<dbReference type="GO" id="GO:0006109">
    <property type="term" value="P:regulation of carbohydrate metabolic process"/>
    <property type="evidence" value="ECO:0007669"/>
    <property type="project" value="InterPro"/>
</dbReference>
<dbReference type="InterPro" id="IPR027417">
    <property type="entry name" value="P-loop_NTPase"/>
</dbReference>
<reference evidence="2 3" key="1">
    <citation type="journal article" date="2017" name="Int. J. Syst. Evol. Microbiol.">
        <title>Gemmobacter straminiformis sp. nov., isolated from an artificial fountain.</title>
        <authorList>
            <person name="Kang J.Y."/>
            <person name="Kim M.J."/>
            <person name="Chun J."/>
            <person name="Son K.P."/>
            <person name="Jahng K.Y."/>
        </authorList>
    </citation>
    <scope>NUCLEOTIDE SEQUENCE [LARGE SCALE GENOMIC DNA]</scope>
    <source>
        <strain evidence="2 3">CAM-8</strain>
    </source>
</reference>
<keyword evidence="3" id="KW-1185">Reference proteome</keyword>
<dbReference type="Gene3D" id="3.40.50.300">
    <property type="entry name" value="P-loop containing nucleotide triphosphate hydrolases"/>
    <property type="match status" value="1"/>
</dbReference>
<accession>A0A842IC14</accession>
<dbReference type="GO" id="GO:0005524">
    <property type="term" value="F:ATP binding"/>
    <property type="evidence" value="ECO:0007669"/>
    <property type="project" value="InterPro"/>
</dbReference>
<organism evidence="2 3">
    <name type="scientific">Paragemmobacter straminiformis</name>
    <dbReference type="NCBI Taxonomy" id="2045119"/>
    <lineage>
        <taxon>Bacteria</taxon>
        <taxon>Pseudomonadati</taxon>
        <taxon>Pseudomonadota</taxon>
        <taxon>Alphaproteobacteria</taxon>
        <taxon>Rhodobacterales</taxon>
        <taxon>Paracoccaceae</taxon>
        <taxon>Paragemmobacter</taxon>
    </lineage>
</organism>
<evidence type="ECO:0000313" key="3">
    <source>
        <dbReference type="Proteomes" id="UP000555411"/>
    </source>
</evidence>
<feature type="domain" description="HPr kinase/phosphorylase C-terminal" evidence="1">
    <location>
        <begin position="24"/>
        <end position="103"/>
    </location>
</feature>
<dbReference type="Pfam" id="PF07475">
    <property type="entry name" value="Hpr_kinase_C"/>
    <property type="match status" value="1"/>
</dbReference>
<evidence type="ECO:0000313" key="2">
    <source>
        <dbReference type="EMBL" id="MBC2837562.1"/>
    </source>
</evidence>
<dbReference type="Proteomes" id="UP000555411">
    <property type="component" value="Unassembled WGS sequence"/>
</dbReference>
<evidence type="ECO:0000259" key="1">
    <source>
        <dbReference type="Pfam" id="PF07475"/>
    </source>
</evidence>
<comment type="caution">
    <text evidence="2">The sequence shown here is derived from an EMBL/GenBank/DDBJ whole genome shotgun (WGS) entry which is preliminary data.</text>
</comment>
<dbReference type="SUPFAM" id="SSF53795">
    <property type="entry name" value="PEP carboxykinase-like"/>
    <property type="match status" value="1"/>
</dbReference>
<sequence>MPARTRWARVSSSAFRSDPVSPAQVLTLHASCVSIAGQGVLIAGPSGSGKSALALALMALGANLVADDQTTLTLAGETLVATCPPPIFGMIEARGLGILNADALDHAPVRLVVDLSQTEALRLPPLRNVTYLGRMLPLVLGQSTPHFPAALWQYVRAGRRE</sequence>
<keyword evidence="2" id="KW-0808">Transferase</keyword>